<dbReference type="InterPro" id="IPR024422">
    <property type="entry name" value="Protein_unknown_function_OB"/>
</dbReference>
<comment type="caution">
    <text evidence="4">The sequence shown here is derived from an EMBL/GenBank/DDBJ whole genome shotgun (WGS) entry which is preliminary data.</text>
</comment>
<feature type="domain" description="Putative zinc-ribbon" evidence="3">
    <location>
        <begin position="2"/>
        <end position="26"/>
    </location>
</feature>
<evidence type="ECO:0000313" key="4">
    <source>
        <dbReference type="EMBL" id="KAF1084317.1"/>
    </source>
</evidence>
<accession>A0A9D2WMQ7</accession>
<feature type="region of interest" description="Disordered" evidence="1">
    <location>
        <begin position="55"/>
        <end position="80"/>
    </location>
</feature>
<organism evidence="4 5">
    <name type="scientific">Sporotomaculum syntrophicum</name>
    <dbReference type="NCBI Taxonomy" id="182264"/>
    <lineage>
        <taxon>Bacteria</taxon>
        <taxon>Bacillati</taxon>
        <taxon>Bacillota</taxon>
        <taxon>Clostridia</taxon>
        <taxon>Eubacteriales</taxon>
        <taxon>Desulfallaceae</taxon>
        <taxon>Sporotomaculum</taxon>
    </lineage>
</organism>
<dbReference type="EMBL" id="LSRS01000005">
    <property type="protein sequence ID" value="KAF1084317.1"/>
    <property type="molecule type" value="Genomic_DNA"/>
</dbReference>
<protein>
    <submittedName>
        <fullName evidence="4">tRNA-anti-like protein</fullName>
    </submittedName>
</protein>
<feature type="transmembrane region" description="Helical" evidence="2">
    <location>
        <begin position="36"/>
        <end position="54"/>
    </location>
</feature>
<keyword evidence="2" id="KW-1133">Transmembrane helix</keyword>
<dbReference type="InterPro" id="IPR059113">
    <property type="entry name" value="Znf_ribbon"/>
</dbReference>
<evidence type="ECO:0000256" key="1">
    <source>
        <dbReference type="SAM" id="MobiDB-lite"/>
    </source>
</evidence>
<dbReference type="Pfam" id="PF13248">
    <property type="entry name" value="Zn_ribbon_3"/>
    <property type="match status" value="1"/>
</dbReference>
<gene>
    <name evidence="4" type="ORF">SPSYN_02093</name>
</gene>
<name>A0A9D2WMQ7_9FIRM</name>
<dbReference type="Proteomes" id="UP000798488">
    <property type="component" value="Unassembled WGS sequence"/>
</dbReference>
<dbReference type="RefSeq" id="WP_161822423.1">
    <property type="nucleotide sequence ID" value="NZ_LSRS01000005.1"/>
</dbReference>
<evidence type="ECO:0000313" key="5">
    <source>
        <dbReference type="Proteomes" id="UP000798488"/>
    </source>
</evidence>
<feature type="compositionally biased region" description="Polar residues" evidence="1">
    <location>
        <begin position="59"/>
        <end position="78"/>
    </location>
</feature>
<evidence type="ECO:0000256" key="2">
    <source>
        <dbReference type="SAM" id="Phobius"/>
    </source>
</evidence>
<proteinExistence type="predicted"/>
<reference evidence="4" key="1">
    <citation type="submission" date="2016-02" db="EMBL/GenBank/DDBJ databases">
        <title>Draft Genome Sequence of Sporotomaculum syntrophicum Strain FB, a Syntrophic Benzoate Degrader.</title>
        <authorList>
            <person name="Nobu M.K."/>
            <person name="Narihiro T."/>
            <person name="Qiu Y.-L."/>
            <person name="Ohashi A."/>
            <person name="Liu W.-T."/>
            <person name="Yuji S."/>
        </authorList>
    </citation>
    <scope>NUCLEOTIDE SEQUENCE</scope>
    <source>
        <strain evidence="4">FB</strain>
    </source>
</reference>
<evidence type="ECO:0000259" key="3">
    <source>
        <dbReference type="Pfam" id="PF13248"/>
    </source>
</evidence>
<keyword evidence="2" id="KW-0812">Transmembrane</keyword>
<keyword evidence="2" id="KW-0472">Membrane</keyword>
<sequence>MAMKACKECGNEISSDAKKCPHCGKDQRNWFLQHKIITAILAIAVLMIIGSMGGEDTDTPSTSNKQSTNETAVTTKGQPQEPPMVVTVAKLVSDLDNNALNASNTYKGEYVEVTGTLVNIDSSGGYFTLEPYNDSFTFTNVQCFIEEEHLDAVAKFTDNQQVTVVGTITDVGEIMGYSLEVETIK</sequence>
<dbReference type="Pfam" id="PF12869">
    <property type="entry name" value="tRNA_anti-like"/>
    <property type="match status" value="1"/>
</dbReference>
<dbReference type="AlphaFoldDB" id="A0A9D2WMQ7"/>
<dbReference type="OrthoDB" id="2389763at2"/>
<keyword evidence="5" id="KW-1185">Reference proteome</keyword>